<organism evidence="2 3">
    <name type="scientific">Macrolepiota fuliginosa MF-IS2</name>
    <dbReference type="NCBI Taxonomy" id="1400762"/>
    <lineage>
        <taxon>Eukaryota</taxon>
        <taxon>Fungi</taxon>
        <taxon>Dikarya</taxon>
        <taxon>Basidiomycota</taxon>
        <taxon>Agaricomycotina</taxon>
        <taxon>Agaricomycetes</taxon>
        <taxon>Agaricomycetidae</taxon>
        <taxon>Agaricales</taxon>
        <taxon>Agaricineae</taxon>
        <taxon>Agaricaceae</taxon>
        <taxon>Macrolepiota</taxon>
    </lineage>
</organism>
<dbReference type="Proteomes" id="UP000807342">
    <property type="component" value="Unassembled WGS sequence"/>
</dbReference>
<evidence type="ECO:0000313" key="3">
    <source>
        <dbReference type="Proteomes" id="UP000807342"/>
    </source>
</evidence>
<feature type="region of interest" description="Disordered" evidence="1">
    <location>
        <begin position="77"/>
        <end position="132"/>
    </location>
</feature>
<feature type="compositionally biased region" description="Pro residues" evidence="1">
    <location>
        <begin position="122"/>
        <end position="132"/>
    </location>
</feature>
<proteinExistence type="predicted"/>
<feature type="non-terminal residue" evidence="2">
    <location>
        <position position="1"/>
    </location>
</feature>
<evidence type="ECO:0000313" key="2">
    <source>
        <dbReference type="EMBL" id="KAF9450131.1"/>
    </source>
</evidence>
<evidence type="ECO:0000256" key="1">
    <source>
        <dbReference type="SAM" id="MobiDB-lite"/>
    </source>
</evidence>
<accession>A0A9P5XI14</accession>
<feature type="compositionally biased region" description="Basic residues" evidence="1">
    <location>
        <begin position="249"/>
        <end position="259"/>
    </location>
</feature>
<reference evidence="2" key="1">
    <citation type="submission" date="2020-11" db="EMBL/GenBank/DDBJ databases">
        <authorList>
            <consortium name="DOE Joint Genome Institute"/>
            <person name="Ahrendt S."/>
            <person name="Riley R."/>
            <person name="Andreopoulos W."/>
            <person name="Labutti K."/>
            <person name="Pangilinan J."/>
            <person name="Ruiz-Duenas F.J."/>
            <person name="Barrasa J.M."/>
            <person name="Sanchez-Garcia M."/>
            <person name="Camarero S."/>
            <person name="Miyauchi S."/>
            <person name="Serrano A."/>
            <person name="Linde D."/>
            <person name="Babiker R."/>
            <person name="Drula E."/>
            <person name="Ayuso-Fernandez I."/>
            <person name="Pacheco R."/>
            <person name="Padilla G."/>
            <person name="Ferreira P."/>
            <person name="Barriuso J."/>
            <person name="Kellner H."/>
            <person name="Castanera R."/>
            <person name="Alfaro M."/>
            <person name="Ramirez L."/>
            <person name="Pisabarro A.G."/>
            <person name="Kuo A."/>
            <person name="Tritt A."/>
            <person name="Lipzen A."/>
            <person name="He G."/>
            <person name="Yan M."/>
            <person name="Ng V."/>
            <person name="Cullen D."/>
            <person name="Martin F."/>
            <person name="Rosso M.-N."/>
            <person name="Henrissat B."/>
            <person name="Hibbett D."/>
            <person name="Martinez A.T."/>
            <person name="Grigoriev I.V."/>
        </authorList>
    </citation>
    <scope>NUCLEOTIDE SEQUENCE</scope>
    <source>
        <strain evidence="2">MF-IS2</strain>
    </source>
</reference>
<dbReference type="EMBL" id="MU151112">
    <property type="protein sequence ID" value="KAF9450131.1"/>
    <property type="molecule type" value="Genomic_DNA"/>
</dbReference>
<protein>
    <submittedName>
        <fullName evidence="2">Uncharacterized protein</fullName>
    </submittedName>
</protein>
<dbReference type="AlphaFoldDB" id="A0A9P5XI14"/>
<feature type="region of interest" description="Disordered" evidence="1">
    <location>
        <begin position="239"/>
        <end position="259"/>
    </location>
</feature>
<comment type="caution">
    <text evidence="2">The sequence shown here is derived from an EMBL/GenBank/DDBJ whole genome shotgun (WGS) entry which is preliminary data.</text>
</comment>
<gene>
    <name evidence="2" type="ORF">P691DRAFT_789851</name>
</gene>
<keyword evidence="3" id="KW-1185">Reference proteome</keyword>
<name>A0A9P5XI14_9AGAR</name>
<sequence length="259" mass="27970">DVSVPISLSPVTTPSIKSEDVKSFGTIEADSHVNGKFTLSSRSSMAVSLSTTSPSTFSPVVSVVAYTPATKPVKTGIVRPLRDPSSTLSSQPALPYYEGHYPQPVPPGGPHKPPHDVTPISPRNPPIPPNPPEYLPCPIQPQILMGNISPPPPTPSTASSRLNVNSSAFVPTRSKVTLKRPDGTEINLDNLKQLYSVPTNNATTNGLTLNYRRSSSGTLNRRSVRLEAPEQRNRRLAEEGRAMIENNGKSKKKKKKRAL</sequence>